<name>V5XJ17_MYCNE</name>
<sequence length="60" mass="6305">MPSDSASRPAAAASEAAAATVSAVDVISCSRLGRTANPPTRSILDWWRSRRNRYDAVSGA</sequence>
<dbReference type="EMBL" id="CP006936">
    <property type="protein sequence ID" value="AHC28037.1"/>
    <property type="molecule type" value="Genomic_DNA"/>
</dbReference>
<dbReference type="Proteomes" id="UP000018763">
    <property type="component" value="Chromosome"/>
</dbReference>
<accession>V5XJ17</accession>
<dbReference type="AlphaFoldDB" id="V5XJ17"/>
<protein>
    <submittedName>
        <fullName evidence="1">Uncharacterized protein</fullName>
    </submittedName>
</protein>
<dbReference type="GeneID" id="43451705"/>
<gene>
    <name evidence="1" type="ORF">D174_19825</name>
</gene>
<dbReference type="RefSeq" id="WP_019511618.1">
    <property type="nucleotide sequence ID" value="NC_023036.2"/>
</dbReference>
<dbReference type="HOGENOM" id="CLU_2936676_0_0_11"/>
<evidence type="ECO:0000313" key="1">
    <source>
        <dbReference type="EMBL" id="AHC28037.1"/>
    </source>
</evidence>
<reference evidence="1 2" key="1">
    <citation type="journal article" date="2014" name="Genome Announc.">
        <title>Complete Genome Sequence of Sterol-Transforming Mycobacterium neoaurum Strain VKM Ac-1815D.</title>
        <authorList>
            <person name="Shtratnikova V.Y."/>
            <person name="Bragin E.Y."/>
            <person name="Dovbnya D.V."/>
            <person name="Pekov Y.A."/>
            <person name="Schelkunov M.I."/>
            <person name="Strizhov N."/>
            <person name="Ivashina T.V."/>
            <person name="Ashapkin V.V."/>
            <person name="Donova M.V."/>
        </authorList>
    </citation>
    <scope>NUCLEOTIDE SEQUENCE [LARGE SCALE GENOMIC DNA]</scope>
    <source>
        <strain evidence="1 2">VKM Ac-1815D</strain>
    </source>
</reference>
<proteinExistence type="predicted"/>
<evidence type="ECO:0000313" key="2">
    <source>
        <dbReference type="Proteomes" id="UP000018763"/>
    </source>
</evidence>
<organism evidence="1 2">
    <name type="scientific">Mycolicibacterium neoaurum VKM Ac-1815D</name>
    <dbReference type="NCBI Taxonomy" id="700508"/>
    <lineage>
        <taxon>Bacteria</taxon>
        <taxon>Bacillati</taxon>
        <taxon>Actinomycetota</taxon>
        <taxon>Actinomycetes</taxon>
        <taxon>Mycobacteriales</taxon>
        <taxon>Mycobacteriaceae</taxon>
        <taxon>Mycolicibacterium</taxon>
    </lineage>
</organism>
<keyword evidence="2" id="KW-1185">Reference proteome</keyword>
<dbReference type="KEGG" id="mne:D174_19825"/>